<proteinExistence type="inferred from homology"/>
<dbReference type="PANTHER" id="PTHR45527">
    <property type="entry name" value="NONRIBOSOMAL PEPTIDE SYNTHETASE"/>
    <property type="match status" value="1"/>
</dbReference>
<evidence type="ECO:0000313" key="8">
    <source>
        <dbReference type="Proteomes" id="UP001408356"/>
    </source>
</evidence>
<dbReference type="InterPro" id="IPR020845">
    <property type="entry name" value="AMP-binding_CS"/>
</dbReference>
<dbReference type="Gene3D" id="3.30.300.30">
    <property type="match status" value="3"/>
</dbReference>
<feature type="domain" description="Carrier" evidence="6">
    <location>
        <begin position="824"/>
        <end position="903"/>
    </location>
</feature>
<dbReference type="Gene3D" id="3.30.559.10">
    <property type="entry name" value="Chloramphenicol acetyltransferase-like domain"/>
    <property type="match status" value="2"/>
</dbReference>
<evidence type="ECO:0000256" key="5">
    <source>
        <dbReference type="SAM" id="MobiDB-lite"/>
    </source>
</evidence>
<dbReference type="PROSITE" id="PS50075">
    <property type="entry name" value="CARRIER"/>
    <property type="match status" value="3"/>
</dbReference>
<dbReference type="SUPFAM" id="SSF52777">
    <property type="entry name" value="CoA-dependent acyltransferases"/>
    <property type="match status" value="5"/>
</dbReference>
<dbReference type="NCBIfam" id="NF003417">
    <property type="entry name" value="PRK04813.1"/>
    <property type="match status" value="3"/>
</dbReference>
<feature type="region of interest" description="Disordered" evidence="5">
    <location>
        <begin position="2124"/>
        <end position="2150"/>
    </location>
</feature>
<dbReference type="PROSITE" id="PS00455">
    <property type="entry name" value="AMP_BINDING"/>
    <property type="match status" value="2"/>
</dbReference>
<feature type="domain" description="Carrier" evidence="6">
    <location>
        <begin position="3021"/>
        <end position="3099"/>
    </location>
</feature>
<dbReference type="CDD" id="cd05918">
    <property type="entry name" value="A_NRPS_SidN3_like"/>
    <property type="match status" value="3"/>
</dbReference>
<comment type="caution">
    <text evidence="7">The sequence shown here is derived from an EMBL/GenBank/DDBJ whole genome shotgun (WGS) entry which is preliminary data.</text>
</comment>
<dbReference type="PROSITE" id="PS00012">
    <property type="entry name" value="PHOSPHOPANTETHEINE"/>
    <property type="match status" value="2"/>
</dbReference>
<dbReference type="InterPro" id="IPR009081">
    <property type="entry name" value="PP-bd_ACP"/>
</dbReference>
<dbReference type="SUPFAM" id="SSF47336">
    <property type="entry name" value="ACP-like"/>
    <property type="match status" value="3"/>
</dbReference>
<reference evidence="7 8" key="1">
    <citation type="journal article" date="2024" name="J. Plant Pathol.">
        <title>Sequence and assembly of the genome of Seiridium unicorne, isolate CBS 538.82, causal agent of cypress canker disease.</title>
        <authorList>
            <person name="Scali E."/>
            <person name="Rocca G.D."/>
            <person name="Danti R."/>
            <person name="Garbelotto M."/>
            <person name="Barberini S."/>
            <person name="Baroncelli R."/>
            <person name="Emiliani G."/>
        </authorList>
    </citation>
    <scope>NUCLEOTIDE SEQUENCE [LARGE SCALE GENOMIC DNA]</scope>
    <source>
        <strain evidence="7 8">BM-138-508</strain>
    </source>
</reference>
<evidence type="ECO:0000256" key="3">
    <source>
        <dbReference type="ARBA" id="ARBA00022598"/>
    </source>
</evidence>
<name>A0ABR2URE8_9PEZI</name>
<dbReference type="InterPro" id="IPR042099">
    <property type="entry name" value="ANL_N_sf"/>
</dbReference>
<dbReference type="CDD" id="cd19545">
    <property type="entry name" value="FUM14_C_NRPS-like"/>
    <property type="match status" value="2"/>
</dbReference>
<evidence type="ECO:0000256" key="2">
    <source>
        <dbReference type="ARBA" id="ARBA00022553"/>
    </source>
</evidence>
<keyword evidence="1" id="KW-0596">Phosphopantetheine</keyword>
<accession>A0ABR2URE8</accession>
<evidence type="ECO:0000259" key="6">
    <source>
        <dbReference type="PROSITE" id="PS50075"/>
    </source>
</evidence>
<dbReference type="InterPro" id="IPR000873">
    <property type="entry name" value="AMP-dep_synth/lig_dom"/>
</dbReference>
<evidence type="ECO:0000256" key="1">
    <source>
        <dbReference type="ARBA" id="ARBA00022450"/>
    </source>
</evidence>
<keyword evidence="3" id="KW-0436">Ligase</keyword>
<dbReference type="PANTHER" id="PTHR45527:SF3">
    <property type="entry name" value="SIDEROPHORE SYNTHETASE (EUROFUNG)"/>
    <property type="match status" value="1"/>
</dbReference>
<evidence type="ECO:0000256" key="4">
    <source>
        <dbReference type="ARBA" id="ARBA00029454"/>
    </source>
</evidence>
<dbReference type="SMART" id="SM00823">
    <property type="entry name" value="PKS_PP"/>
    <property type="match status" value="3"/>
</dbReference>
<dbReference type="InterPro" id="IPR023213">
    <property type="entry name" value="CAT-like_dom_sf"/>
</dbReference>
<keyword evidence="8" id="KW-1185">Reference proteome</keyword>
<dbReference type="InterPro" id="IPR036736">
    <property type="entry name" value="ACP-like_sf"/>
</dbReference>
<dbReference type="InterPro" id="IPR036291">
    <property type="entry name" value="NAD(P)-bd_dom_sf"/>
</dbReference>
<protein>
    <submittedName>
        <fullName evidence="7">Nonribosomal peptide synthetase</fullName>
    </submittedName>
</protein>
<dbReference type="SUPFAM" id="SSF51735">
    <property type="entry name" value="NAD(P)-binding Rossmann-fold domains"/>
    <property type="match status" value="1"/>
</dbReference>
<dbReference type="Proteomes" id="UP001408356">
    <property type="component" value="Unassembled WGS sequence"/>
</dbReference>
<dbReference type="InterPro" id="IPR006162">
    <property type="entry name" value="Ppantetheine_attach_site"/>
</dbReference>
<gene>
    <name evidence="7" type="ORF">SUNI508_09051</name>
</gene>
<dbReference type="InterPro" id="IPR010080">
    <property type="entry name" value="Thioester_reductase-like_dom"/>
</dbReference>
<dbReference type="Gene3D" id="3.40.50.720">
    <property type="entry name" value="NAD(P)-binding Rossmann-like Domain"/>
    <property type="match status" value="1"/>
</dbReference>
<organism evidence="7 8">
    <name type="scientific">Seiridium unicorne</name>
    <dbReference type="NCBI Taxonomy" id="138068"/>
    <lineage>
        <taxon>Eukaryota</taxon>
        <taxon>Fungi</taxon>
        <taxon>Dikarya</taxon>
        <taxon>Ascomycota</taxon>
        <taxon>Pezizomycotina</taxon>
        <taxon>Sordariomycetes</taxon>
        <taxon>Xylariomycetidae</taxon>
        <taxon>Amphisphaeriales</taxon>
        <taxon>Sporocadaceae</taxon>
        <taxon>Seiridium</taxon>
    </lineage>
</organism>
<dbReference type="NCBIfam" id="TIGR01746">
    <property type="entry name" value="Thioester-redct"/>
    <property type="match status" value="1"/>
</dbReference>
<dbReference type="NCBIfam" id="TIGR01733">
    <property type="entry name" value="AA-adenyl-dom"/>
    <property type="match status" value="2"/>
</dbReference>
<dbReference type="SUPFAM" id="SSF56801">
    <property type="entry name" value="Acetyl-CoA synthetase-like"/>
    <property type="match status" value="3"/>
</dbReference>
<dbReference type="InterPro" id="IPR045851">
    <property type="entry name" value="AMP-bd_C_sf"/>
</dbReference>
<keyword evidence="2" id="KW-0597">Phosphoprotein</keyword>
<feature type="domain" description="Carrier" evidence="6">
    <location>
        <begin position="1920"/>
        <end position="1996"/>
    </location>
</feature>
<dbReference type="Pfam" id="PF00550">
    <property type="entry name" value="PP-binding"/>
    <property type="match status" value="3"/>
</dbReference>
<dbReference type="EMBL" id="JARVKF010000400">
    <property type="protein sequence ID" value="KAK9417247.1"/>
    <property type="molecule type" value="Genomic_DNA"/>
</dbReference>
<dbReference type="InterPro" id="IPR020806">
    <property type="entry name" value="PKS_PP-bd"/>
</dbReference>
<dbReference type="Gene3D" id="3.40.50.12780">
    <property type="entry name" value="N-terminal domain of ligase-like"/>
    <property type="match status" value="3"/>
</dbReference>
<dbReference type="InterPro" id="IPR010071">
    <property type="entry name" value="AA_adenyl_dom"/>
</dbReference>
<feature type="region of interest" description="Disordered" evidence="5">
    <location>
        <begin position="811"/>
        <end position="830"/>
    </location>
</feature>
<comment type="similarity">
    <text evidence="4">Belongs to the NRP synthetase family.</text>
</comment>
<dbReference type="Gene3D" id="1.10.1200.10">
    <property type="entry name" value="ACP-like"/>
    <property type="match status" value="3"/>
</dbReference>
<dbReference type="InterPro" id="IPR013120">
    <property type="entry name" value="FAR_NAD-bd"/>
</dbReference>
<sequence>MVANGDCGPPGALASLATFSTEIESLKSVDSSVQSRPTSPDTLELTKEAGSFWKEMFRGLSAPQFPSLPHGSYEAKADKYVDHVVVAHIKWPEMTEVVPTVIQAALAFLISWKDDTLDVVFGVQVNGSGLPDVEVDAQSALVPFGVTLDKEMTIEHWLNVISKRVIEMRGVPTGPKILERIRLLGAEPRRAANFQTLLVAHPLPLRCLSMGYEDPVMNRAMVISYERKDSSLQLQAAVDSTICSEEEGLRILKQLGHIVGKLCSDASIKLKDIPMITNEELETIWSWNAELPETVKSSVHALISEMAQKHPDAVAVCAWDGDLTYSQLGSLSTRLASHLLERGVCAGTYTPICFEKSKMVPVAMLAVIKTGGGGVLLDIEMPESRLRSIVDQLPAKLIISSALQTELCEKITSMEAFILSELTMDDVPGLSTSLPPVQPSSPLCLVFTSGSTGAPKGAILTHEGFCSAIKHQRSVLGLHQETRLYDFASYAFDNAWAIPLHVFAIGGCVCIPSQEDRRNNIAGSINRLSANQVILTPTVLRLLDPAEIPAVKKVAFTGEPMSREDASRWPNVEILNIYGPAECTVFSTIGRVDTNLEGEPSIGHGVGLVPWVVHQGEKQLAPIGSIGELWLEGPLVGAGYLNNPEKTAEAFTEDPEWLLRGTLATADGQMVSGRHGRLYRTGDLVRYNSDGSLQHMGRSDGQVKIRGQRVELGDIEHHVRQVLPFRAEQVVVDITIPETTKTKTLTGFIATDIPVDEVTSMLDGIESELTARIPVWMVPSLWIPLQSFPTTATSKTDRRALREMGTKMDLQCNATSSNPKQSQEPLSSDESRLRSLWSSILGMEPEQIRVDDSFIRLGGHSITAMHLVAAARREGLSLTVGQILAQPRLKDLAKLMGHIDNGNGNLVDFVEPFSLLRSGLMISGARKQVAELCHAEESAVEDIFPCTALQEGLLAMTAKRPGDYISRIVAELRLGTDITKLKQAWEEVSSQVAPILRTRIVDLPGQGLVQVVLREPIPWDLSDVNNIIDKTAKMGLGTPLTRLGIMADGTSLYFTWTQHHAVYDGWSLPLIERAVTASYQQEKPEALVQPQHFVKYINDSIGHEAFWRGEFSNFGASNFPTLPMSNYQPHADKSCEHQVQDLAWPQDVTTDSVIRAAWATLLSWYGESPDVVFGVVVSGRQAPVPGIERLAGPTIATIPLRTLVEPKSSLEDMRQQMQRQAIRMIPFEQMGLQNIRRVSEEADRGCQFQSLLVVQPEIGPGGTSADSPMFEKGVVFQGSINEEDQNRVEAPGLDSIGVDVFNTYGITLHCQRSGSSLNLKMAFDSAVISETAARRMMHHFGHVLRQFCSPAANTTSLAEMDMLPSEDLHQIWQWNANLPETVEKCVHDIIAESACRFPDKVAICAWDGELTYAQLDDFSTRLAHQFIDTGIRPGDIVPLCFEKSKCMPIAQIAVMKAGAACVTIDPSQTEERLKYIIEYVGSELIVCASSTANLVLSLTGKAPFVVSIDTILGSKQENTEDDFELVLPTVHPSDLLFAVFTSGSTGNPKGAMVTHSNFTSAVEHQKDLLKFTETSKVADFCSYAFDVSWSNLIHTLAAGACLCIPSEHERKHDFVKFLIKHEVNYVHLTPSTATFLELDSVPTLETLQLSGELVDFDKLPHVKGIETVIITYGPAECTVTTSGISNHESPEKASIGLAAGTRTWVVNPEKDALMPIGLVGELFVEGPLVGGGYLSNPERTSAAFINDPSWLLRGSPQVEGRRGRLYRTGDLVRYTDDGELIFAGRKDTQVKLRGHRTDLSDIEHHIVRILSSTPEVADAIVEVVTPKLTGRQILVAFLRMPGLDEEVPMARATSIIEFLVGEMAKEFRQTIIPNLCIPRADLPMTATGKTDRKALRDIGAGLDLKAWSEINKSNSTGHVEPSTYVEVYLRSLWASVLNLSPEHIGVYDNFFGLGGDSIAAMRLSTALGRRGMILTVPEIFSQPQLNEMAKLVSPVDEVQTIQPIEPFSLLKAEIDRQSACQQVAESCSAAGYHIDPSQVEDIFPCTALQEGLLAMTARSDGDYVQQLIAELHPDIDESRFQKAWDLVATKASVLRTRIVDLPGQGWVQVVLRESLQWDPSPSILAHQDGHRDGEPATEIAEGGEAGRTMGPGTPLSCLAIIHDEDGRRFFAWTQHHAIYDGWSLAQLQRDIEKAYAGEDEELSSLPMQSFVKNVIAQHGKPEMSFWEQQFSGLETTQFPTLSEKAYQPRADATINHSIRGIQWPASGITPSSFIRAAWGTLMSWYVDCPDVTFGAVVSGRQASVPGIEVVAGPTIATVPIRIEMQGTVDEMLHRVQRQSTLMVPFEQLGLQHIRQVSREAKLACEFQSLLLIQPPIDRTTADSRIFKDALTERGEGFTSFNTYAIMLTCQIAPSALHMHMSFDSNVLTEQVATRLLQQFEHIIQQLSTVSHSTAISDLSRVSAQDLADIWKWNAQLPGTADQLVHDVFAERVAEDSSAPAVSSWDGDLSYGQLDQLSTLLAHYLLASGVGLEPGDIVPLCFDKSKWVPVAALAVMKSGAASVTLDATLPQDRLRSIVGQLPAKMILTSVACHNLSSQIADLPVIEVGEALHDLRISEPILRLPKISSSDPLYIVFTSGSTGLPKGAIVTHANFCSAIRHQQRQLGFEKTSRVFDYTSYAFDVAWSNILHTLTVGGCLCIPSEDDRTSDIAGSVARLQANFVHLTPTVGRLIDPKAFAGVKKLLFIGEALKATDVTRWKGSGVEIYNTYGPAECTITSTIEKIDMNDYVDQKAPLSDPGIGTGVGTLTWVVQPRAPDRLAAIGTVGELWLEGPIVGAGYLNNPSKTAEAFFSDPEWLVQRGPGSKPGRHGYLYRTGDLVYYKPDGSLGYVGRKDTQVKINGQRLELGEVEYYVRQLLPSDIEVVAEVITPDIIPTPTLAVFLRITDDLGSVQDQNMIPSIIVRLKKDLSKRLPSYMIPGAFVPVVSMPMTATGKTDRRAVRQLGKGYTPPQVLSTVVSASQTLLTNTEETLRDVWSELLGIKPDLITTDHSFAEIGGDSIKTMSLAVAIRKQWNIKIGVPRLVGGSNSLRELATLIDNVRRGQEAKQPTTIDVESEIEMLANQLRDGSSTSGKTVFLTGSTGFLGTQILYHLLTKRAFDRVVLLVRAINGKKGVERVKQAAQVAGWWKKSYASAIEVWDGDLAQPGLGLNNSQWDALRGLPSADGIIDAIIHNGAAVHWSTTYDRLKAANVGSTMHLLQATMASPFIKSFVYVSGGLITAHRTWTDQEAKDATGYDQTKYVSERLVSAVAAKCSKPDTKFSVIKPGQIIGDVYTGVANPDDFLWRVVVTASQLGIRPREQRESWLSISDARHISQLILQHAHGKSAEQFVQVTRGVWMSTFWASVEDQLSIQLREVSWDEWVEVAKKDMDRTRELHPLWPVQQFLGEIGTTRTDDDKCEWDMEEIVAAIRRNVEYLQAMGLADGSRTFGGAVNRQVTSRTRLADTMIVS</sequence>
<dbReference type="Pfam" id="PF00501">
    <property type="entry name" value="AMP-binding"/>
    <property type="match status" value="3"/>
</dbReference>
<dbReference type="Pfam" id="PF07993">
    <property type="entry name" value="NAD_binding_4"/>
    <property type="match status" value="1"/>
</dbReference>
<dbReference type="Pfam" id="PF00668">
    <property type="entry name" value="Condensation"/>
    <property type="match status" value="2"/>
</dbReference>
<feature type="compositionally biased region" description="Polar residues" evidence="5">
    <location>
        <begin position="812"/>
        <end position="828"/>
    </location>
</feature>
<dbReference type="Gene3D" id="3.30.559.30">
    <property type="entry name" value="Nonribosomal peptide synthetase, condensation domain"/>
    <property type="match status" value="3"/>
</dbReference>
<dbReference type="InterPro" id="IPR001242">
    <property type="entry name" value="Condensation_dom"/>
</dbReference>
<evidence type="ECO:0000313" key="7">
    <source>
        <dbReference type="EMBL" id="KAK9417247.1"/>
    </source>
</evidence>